<dbReference type="AlphaFoldDB" id="A0A6L2MMD6"/>
<name>A0A6L2MMD6_TANCI</name>
<feature type="region of interest" description="Disordered" evidence="1">
    <location>
        <begin position="69"/>
        <end position="99"/>
    </location>
</feature>
<sequence>MNLKDVKTENDVNTPFKGVDENVTIDNSKKRRVHARCNTSNMPKNKLHKNTCTDDARVGDLKKSLSYSSSSSKLFKDEKVQKTNKKTQERIEGNSFLYP</sequence>
<gene>
    <name evidence="2" type="ORF">Tci_046868</name>
</gene>
<dbReference type="EMBL" id="BKCJ010006971">
    <property type="protein sequence ID" value="GEU74890.1"/>
    <property type="molecule type" value="Genomic_DNA"/>
</dbReference>
<accession>A0A6L2MMD6</accession>
<evidence type="ECO:0000313" key="2">
    <source>
        <dbReference type="EMBL" id="GEU74890.1"/>
    </source>
</evidence>
<organism evidence="2">
    <name type="scientific">Tanacetum cinerariifolium</name>
    <name type="common">Dalmatian daisy</name>
    <name type="synonym">Chrysanthemum cinerariifolium</name>
    <dbReference type="NCBI Taxonomy" id="118510"/>
    <lineage>
        <taxon>Eukaryota</taxon>
        <taxon>Viridiplantae</taxon>
        <taxon>Streptophyta</taxon>
        <taxon>Embryophyta</taxon>
        <taxon>Tracheophyta</taxon>
        <taxon>Spermatophyta</taxon>
        <taxon>Magnoliopsida</taxon>
        <taxon>eudicotyledons</taxon>
        <taxon>Gunneridae</taxon>
        <taxon>Pentapetalae</taxon>
        <taxon>asterids</taxon>
        <taxon>campanulids</taxon>
        <taxon>Asterales</taxon>
        <taxon>Asteraceae</taxon>
        <taxon>Asteroideae</taxon>
        <taxon>Anthemideae</taxon>
        <taxon>Anthemidinae</taxon>
        <taxon>Tanacetum</taxon>
    </lineage>
</organism>
<feature type="compositionally biased region" description="Basic and acidic residues" evidence="1">
    <location>
        <begin position="74"/>
        <end position="92"/>
    </location>
</feature>
<evidence type="ECO:0000256" key="1">
    <source>
        <dbReference type="SAM" id="MobiDB-lite"/>
    </source>
</evidence>
<proteinExistence type="predicted"/>
<reference evidence="2" key="1">
    <citation type="journal article" date="2019" name="Sci. Rep.">
        <title>Draft genome of Tanacetum cinerariifolium, the natural source of mosquito coil.</title>
        <authorList>
            <person name="Yamashiro T."/>
            <person name="Shiraishi A."/>
            <person name="Satake H."/>
            <person name="Nakayama K."/>
        </authorList>
    </citation>
    <scope>NUCLEOTIDE SEQUENCE</scope>
</reference>
<comment type="caution">
    <text evidence="2">The sequence shown here is derived from an EMBL/GenBank/DDBJ whole genome shotgun (WGS) entry which is preliminary data.</text>
</comment>
<protein>
    <submittedName>
        <fullName evidence="2">Uncharacterized protein</fullName>
    </submittedName>
</protein>